<evidence type="ECO:0000256" key="1">
    <source>
        <dbReference type="SAM" id="Phobius"/>
    </source>
</evidence>
<evidence type="ECO:0000313" key="3">
    <source>
        <dbReference type="Proteomes" id="UP000053989"/>
    </source>
</evidence>
<keyword evidence="3" id="KW-1185">Reference proteome</keyword>
<evidence type="ECO:0008006" key="4">
    <source>
        <dbReference type="Google" id="ProtNLM"/>
    </source>
</evidence>
<dbReference type="HOGENOM" id="CLU_102614_0_0_1"/>
<sequence>MDGWVDYLHVSFRGEHILFSSLRLGSFWTFVLSSLLVGAICLFERFLTALSNQCFQPRWASRSRILSAGWNASLYGLVTLCRLLYMLLVMSYQVGIIAVVVISLSIGQFFVEYCNHPQVDQDIHVQEALLPGSPRHRQNRTKPKPDSIFIHPYHSNLARADAAAFELGISGDTELVTGIRPADDQGWEHGKGRDVARELFGGG</sequence>
<evidence type="ECO:0000313" key="2">
    <source>
        <dbReference type="EMBL" id="KIM70317.1"/>
    </source>
</evidence>
<proteinExistence type="predicted"/>
<accession>A0A0C3AZ94</accession>
<dbReference type="AlphaFoldDB" id="A0A0C3AZ94"/>
<keyword evidence="1" id="KW-0472">Membrane</keyword>
<organism evidence="2 3">
    <name type="scientific">Scleroderma citrinum Foug A</name>
    <dbReference type="NCBI Taxonomy" id="1036808"/>
    <lineage>
        <taxon>Eukaryota</taxon>
        <taxon>Fungi</taxon>
        <taxon>Dikarya</taxon>
        <taxon>Basidiomycota</taxon>
        <taxon>Agaricomycotina</taxon>
        <taxon>Agaricomycetes</taxon>
        <taxon>Agaricomycetidae</taxon>
        <taxon>Boletales</taxon>
        <taxon>Sclerodermatineae</taxon>
        <taxon>Sclerodermataceae</taxon>
        <taxon>Scleroderma</taxon>
    </lineage>
</organism>
<keyword evidence="1" id="KW-0812">Transmembrane</keyword>
<feature type="transmembrane region" description="Helical" evidence="1">
    <location>
        <begin position="27"/>
        <end position="47"/>
    </location>
</feature>
<reference evidence="2 3" key="1">
    <citation type="submission" date="2014-04" db="EMBL/GenBank/DDBJ databases">
        <authorList>
            <consortium name="DOE Joint Genome Institute"/>
            <person name="Kuo A."/>
            <person name="Kohler A."/>
            <person name="Nagy L.G."/>
            <person name="Floudas D."/>
            <person name="Copeland A."/>
            <person name="Barry K.W."/>
            <person name="Cichocki N."/>
            <person name="Veneault-Fourrey C."/>
            <person name="LaButti K."/>
            <person name="Lindquist E.A."/>
            <person name="Lipzen A."/>
            <person name="Lundell T."/>
            <person name="Morin E."/>
            <person name="Murat C."/>
            <person name="Sun H."/>
            <person name="Tunlid A."/>
            <person name="Henrissat B."/>
            <person name="Grigoriev I.V."/>
            <person name="Hibbett D.S."/>
            <person name="Martin F."/>
            <person name="Nordberg H.P."/>
            <person name="Cantor M.N."/>
            <person name="Hua S.X."/>
        </authorList>
    </citation>
    <scope>NUCLEOTIDE SEQUENCE [LARGE SCALE GENOMIC DNA]</scope>
    <source>
        <strain evidence="2 3">Foug A</strain>
    </source>
</reference>
<dbReference type="Proteomes" id="UP000053989">
    <property type="component" value="Unassembled WGS sequence"/>
</dbReference>
<feature type="transmembrane region" description="Helical" evidence="1">
    <location>
        <begin position="68"/>
        <end position="88"/>
    </location>
</feature>
<reference evidence="3" key="2">
    <citation type="submission" date="2015-01" db="EMBL/GenBank/DDBJ databases">
        <title>Evolutionary Origins and Diversification of the Mycorrhizal Mutualists.</title>
        <authorList>
            <consortium name="DOE Joint Genome Institute"/>
            <consortium name="Mycorrhizal Genomics Consortium"/>
            <person name="Kohler A."/>
            <person name="Kuo A."/>
            <person name="Nagy L.G."/>
            <person name="Floudas D."/>
            <person name="Copeland A."/>
            <person name="Barry K.W."/>
            <person name="Cichocki N."/>
            <person name="Veneault-Fourrey C."/>
            <person name="LaButti K."/>
            <person name="Lindquist E.A."/>
            <person name="Lipzen A."/>
            <person name="Lundell T."/>
            <person name="Morin E."/>
            <person name="Murat C."/>
            <person name="Riley R."/>
            <person name="Ohm R."/>
            <person name="Sun H."/>
            <person name="Tunlid A."/>
            <person name="Henrissat B."/>
            <person name="Grigoriev I.V."/>
            <person name="Hibbett D.S."/>
            <person name="Martin F."/>
        </authorList>
    </citation>
    <scope>NUCLEOTIDE SEQUENCE [LARGE SCALE GENOMIC DNA]</scope>
    <source>
        <strain evidence="3">Foug A</strain>
    </source>
</reference>
<gene>
    <name evidence="2" type="ORF">SCLCIDRAFT_523369</name>
</gene>
<dbReference type="InParanoid" id="A0A0C3AZ94"/>
<name>A0A0C3AZ94_9AGAM</name>
<protein>
    <recommendedName>
        <fullName evidence="4">Copper transporter</fullName>
    </recommendedName>
</protein>
<keyword evidence="1" id="KW-1133">Transmembrane helix</keyword>
<feature type="transmembrane region" description="Helical" evidence="1">
    <location>
        <begin position="94"/>
        <end position="111"/>
    </location>
</feature>
<dbReference type="OrthoDB" id="73901at2759"/>
<dbReference type="EMBL" id="KN822005">
    <property type="protein sequence ID" value="KIM70317.1"/>
    <property type="molecule type" value="Genomic_DNA"/>
</dbReference>